<dbReference type="AlphaFoldDB" id="A0A5J9VN40"/>
<proteinExistence type="predicted"/>
<dbReference type="SUPFAM" id="SSF52047">
    <property type="entry name" value="RNI-like"/>
    <property type="match status" value="1"/>
</dbReference>
<sequence length="362" mass="40454">MLAEINSCLYVGIGSAALSQLMSSINATKFLCLRETSLTNGALCKFVGSCLEYLDVSETKVSMVSLAPVIRRNSYLNCLKTAGCPSLLFEHNEVEPMSDSNYRDFVQEIKSICYLEDVEMGWGFCPILIEDLVPSFSRVRKMTIGLGTTLAESVLHSLPDICPFLEFLILRFQVMSDRIVRNLLESALNLQVLCLHCCLGSLTSYSFQAKAPALRILRLEWVTPWITNDDLTILTQNCSLVELSLSGCKLLDSSSQEIICSGWPNLTLLHLEGRGIGKAIISDAIRELPLLRMLALDLCDASEGGYDSPNNLEGTMIRTVRMSRCKSWRSCFEGSSKRVHKDTIVLEWSSRRLRTTIVKERL</sequence>
<dbReference type="Gene3D" id="3.80.10.10">
    <property type="entry name" value="Ribonuclease Inhibitor"/>
    <property type="match status" value="1"/>
</dbReference>
<dbReference type="InterPro" id="IPR032675">
    <property type="entry name" value="LRR_dom_sf"/>
</dbReference>
<dbReference type="Gramene" id="TVU37011">
    <property type="protein sequence ID" value="TVU37011"/>
    <property type="gene ID" value="EJB05_18974"/>
</dbReference>
<comment type="caution">
    <text evidence="1">The sequence shown here is derived from an EMBL/GenBank/DDBJ whole genome shotgun (WGS) entry which is preliminary data.</text>
</comment>
<evidence type="ECO:0008006" key="3">
    <source>
        <dbReference type="Google" id="ProtNLM"/>
    </source>
</evidence>
<name>A0A5J9VN40_9POAL</name>
<keyword evidence="2" id="KW-1185">Reference proteome</keyword>
<organism evidence="1 2">
    <name type="scientific">Eragrostis curvula</name>
    <name type="common">weeping love grass</name>
    <dbReference type="NCBI Taxonomy" id="38414"/>
    <lineage>
        <taxon>Eukaryota</taxon>
        <taxon>Viridiplantae</taxon>
        <taxon>Streptophyta</taxon>
        <taxon>Embryophyta</taxon>
        <taxon>Tracheophyta</taxon>
        <taxon>Spermatophyta</taxon>
        <taxon>Magnoliopsida</taxon>
        <taxon>Liliopsida</taxon>
        <taxon>Poales</taxon>
        <taxon>Poaceae</taxon>
        <taxon>PACMAD clade</taxon>
        <taxon>Chloridoideae</taxon>
        <taxon>Eragrostideae</taxon>
        <taxon>Eragrostidinae</taxon>
        <taxon>Eragrostis</taxon>
    </lineage>
</organism>
<protein>
    <recommendedName>
        <fullName evidence="3">FBD domain-containing protein</fullName>
    </recommendedName>
</protein>
<dbReference type="Proteomes" id="UP000324897">
    <property type="component" value="Unassembled WGS sequence"/>
</dbReference>
<evidence type="ECO:0000313" key="2">
    <source>
        <dbReference type="Proteomes" id="UP000324897"/>
    </source>
</evidence>
<evidence type="ECO:0000313" key="1">
    <source>
        <dbReference type="EMBL" id="TVU37011.1"/>
    </source>
</evidence>
<reference evidence="1 2" key="1">
    <citation type="journal article" date="2019" name="Sci. Rep.">
        <title>A high-quality genome of Eragrostis curvula grass provides insights into Poaceae evolution and supports new strategies to enhance forage quality.</title>
        <authorList>
            <person name="Carballo J."/>
            <person name="Santos B.A.C.M."/>
            <person name="Zappacosta D."/>
            <person name="Garbus I."/>
            <person name="Selva J.P."/>
            <person name="Gallo C.A."/>
            <person name="Diaz A."/>
            <person name="Albertini E."/>
            <person name="Caccamo M."/>
            <person name="Echenique V."/>
        </authorList>
    </citation>
    <scope>NUCLEOTIDE SEQUENCE [LARGE SCALE GENOMIC DNA]</scope>
    <source>
        <strain evidence="2">cv. Victoria</strain>
        <tissue evidence="1">Leaf</tissue>
    </source>
</reference>
<accession>A0A5J9VN40</accession>
<dbReference type="EMBL" id="RWGY01000009">
    <property type="protein sequence ID" value="TVU37011.1"/>
    <property type="molecule type" value="Genomic_DNA"/>
</dbReference>
<dbReference type="OrthoDB" id="775260at2759"/>
<gene>
    <name evidence="1" type="ORF">EJB05_18974</name>
</gene>